<keyword evidence="3" id="KW-1185">Reference proteome</keyword>
<evidence type="ECO:0000313" key="2">
    <source>
        <dbReference type="EMBL" id="KAI3877683.1"/>
    </source>
</evidence>
<dbReference type="Proteomes" id="UP001202328">
    <property type="component" value="Unassembled WGS sequence"/>
</dbReference>
<name>A0AAD4SAB4_9MAGN</name>
<protein>
    <submittedName>
        <fullName evidence="2">Uncharacterized protein</fullName>
    </submittedName>
</protein>
<evidence type="ECO:0000256" key="1">
    <source>
        <dbReference type="SAM" id="Phobius"/>
    </source>
</evidence>
<dbReference type="AlphaFoldDB" id="A0AAD4SAB4"/>
<reference evidence="2" key="1">
    <citation type="submission" date="2022-04" db="EMBL/GenBank/DDBJ databases">
        <title>A functionally conserved STORR gene fusion in Papaver species that diverged 16.8 million years ago.</title>
        <authorList>
            <person name="Catania T."/>
        </authorList>
    </citation>
    <scope>NUCLEOTIDE SEQUENCE</scope>
    <source>
        <strain evidence="2">S-188037</strain>
    </source>
</reference>
<comment type="caution">
    <text evidence="2">The sequence shown here is derived from an EMBL/GenBank/DDBJ whole genome shotgun (WGS) entry which is preliminary data.</text>
</comment>
<keyword evidence="1" id="KW-1133">Transmembrane helix</keyword>
<accession>A0AAD4SAB4</accession>
<keyword evidence="1" id="KW-0472">Membrane</keyword>
<evidence type="ECO:0000313" key="3">
    <source>
        <dbReference type="Proteomes" id="UP001202328"/>
    </source>
</evidence>
<dbReference type="EMBL" id="JAJJMB010012369">
    <property type="protein sequence ID" value="KAI3877683.1"/>
    <property type="molecule type" value="Genomic_DNA"/>
</dbReference>
<gene>
    <name evidence="2" type="ORF">MKW98_020164</name>
</gene>
<keyword evidence="1" id="KW-0812">Transmembrane</keyword>
<sequence length="73" mass="8338">MGMLVNGTEYRWEIFHFHIKGIFEEIVKSLPHCPPCFCINFEVGCISILGLILLGVLLGFLKRGLFREIGANW</sequence>
<proteinExistence type="predicted"/>
<organism evidence="2 3">
    <name type="scientific">Papaver atlanticum</name>
    <dbReference type="NCBI Taxonomy" id="357466"/>
    <lineage>
        <taxon>Eukaryota</taxon>
        <taxon>Viridiplantae</taxon>
        <taxon>Streptophyta</taxon>
        <taxon>Embryophyta</taxon>
        <taxon>Tracheophyta</taxon>
        <taxon>Spermatophyta</taxon>
        <taxon>Magnoliopsida</taxon>
        <taxon>Ranunculales</taxon>
        <taxon>Papaveraceae</taxon>
        <taxon>Papaveroideae</taxon>
        <taxon>Papaver</taxon>
    </lineage>
</organism>
<feature type="transmembrane region" description="Helical" evidence="1">
    <location>
        <begin position="39"/>
        <end position="61"/>
    </location>
</feature>